<protein>
    <submittedName>
        <fullName evidence="1">Uncharacterized protein</fullName>
    </submittedName>
</protein>
<dbReference type="EMBL" id="GBXM01010684">
    <property type="protein sequence ID" value="JAH97893.1"/>
    <property type="molecule type" value="Transcribed_RNA"/>
</dbReference>
<dbReference type="AlphaFoldDB" id="A0A0E9X877"/>
<accession>A0A0E9X877</accession>
<sequence length="57" mass="6751">MSTEELIVQIRSLNGFNGVTYWRTQSTNELISATRKKHTDEPKQRRKIYADLMMILH</sequence>
<proteinExistence type="predicted"/>
<reference evidence="1" key="2">
    <citation type="journal article" date="2015" name="Fish Shellfish Immunol.">
        <title>Early steps in the European eel (Anguilla anguilla)-Vibrio vulnificus interaction in the gills: Role of the RtxA13 toxin.</title>
        <authorList>
            <person name="Callol A."/>
            <person name="Pajuelo D."/>
            <person name="Ebbesson L."/>
            <person name="Teles M."/>
            <person name="MacKenzie S."/>
            <person name="Amaro C."/>
        </authorList>
    </citation>
    <scope>NUCLEOTIDE SEQUENCE</scope>
</reference>
<name>A0A0E9X877_ANGAN</name>
<reference evidence="1" key="1">
    <citation type="submission" date="2014-11" db="EMBL/GenBank/DDBJ databases">
        <authorList>
            <person name="Amaro Gonzalez C."/>
        </authorList>
    </citation>
    <scope>NUCLEOTIDE SEQUENCE</scope>
</reference>
<evidence type="ECO:0000313" key="1">
    <source>
        <dbReference type="EMBL" id="JAH97893.1"/>
    </source>
</evidence>
<organism evidence="1">
    <name type="scientific">Anguilla anguilla</name>
    <name type="common">European freshwater eel</name>
    <name type="synonym">Muraena anguilla</name>
    <dbReference type="NCBI Taxonomy" id="7936"/>
    <lineage>
        <taxon>Eukaryota</taxon>
        <taxon>Metazoa</taxon>
        <taxon>Chordata</taxon>
        <taxon>Craniata</taxon>
        <taxon>Vertebrata</taxon>
        <taxon>Euteleostomi</taxon>
        <taxon>Actinopterygii</taxon>
        <taxon>Neopterygii</taxon>
        <taxon>Teleostei</taxon>
        <taxon>Anguilliformes</taxon>
        <taxon>Anguillidae</taxon>
        <taxon>Anguilla</taxon>
    </lineage>
</organism>